<keyword evidence="7" id="KW-0066">ATP synthesis</keyword>
<dbReference type="NCBIfam" id="NF003220">
    <property type="entry name" value="PRK04192.1"/>
    <property type="match status" value="1"/>
</dbReference>
<dbReference type="Gene3D" id="1.10.1140.10">
    <property type="entry name" value="Bovine Mitochondrial F1-atpase, Atp Synthase Beta Chain, Chain D, domain 3"/>
    <property type="match status" value="1"/>
</dbReference>
<dbReference type="Gene3D" id="2.40.50.100">
    <property type="match status" value="1"/>
</dbReference>
<dbReference type="CDD" id="cd01134">
    <property type="entry name" value="V_A-ATPase_A"/>
    <property type="match status" value="1"/>
</dbReference>
<dbReference type="Gene3D" id="2.30.30.650">
    <property type="match status" value="1"/>
</dbReference>
<name>A0A4D7C099_9SPHN</name>
<gene>
    <name evidence="10" type="ORF">E6W36_04895</name>
</gene>
<dbReference type="PROSITE" id="PS00152">
    <property type="entry name" value="ATPASE_ALPHA_BETA"/>
    <property type="match status" value="1"/>
</dbReference>
<dbReference type="KEGG" id="hgn:E6W36_04895"/>
<dbReference type="GO" id="GO:0046961">
    <property type="term" value="F:proton-transporting ATPase activity, rotational mechanism"/>
    <property type="evidence" value="ECO:0007669"/>
    <property type="project" value="InterPro"/>
</dbReference>
<sequence length="614" mass="66360">MTANTSMAGRVAGVRESLVRIHLGDATARRNEVAYVHVAGERLQGEVLRVRSGFADLQLFEDSRGVRVGDPVELTGELLSATLGPGLLGRVFDGLQNPLVDLHRQHGAFLLRGNRVPAVDSALRWPFAPACRQGALVQAGDLLGHVQEGPVNHPIVARFDMAGAAVVDWIADGMVDGGAPIAVLRRPDGAALAVDLHQRWPIRRPLAESLVRAGRCERLFPQHPLTTGIRLIDSFFPIARGGTACIPGPFGAGKTVLLNLIARYAEADVVVIVACGERAGEVTETLRTFPELTDPRTGRSLMERTVIVCNTSAMPVSARESSIHLGATIGEYYRQLGLQVLLLADSTSRWAQALRETSGFMEEIPGDEGFPAYLDSSIKALYERGGEVRTAGGATGSLTMIGTVSPAGGNLEEPVTQATLGTVKCFLGLSSERAYRRAYPAIDPLISWSRYPAQLDAWFEAAHGAGWSSRIRRLMDCVRAGDRVRQLVQVTGEEGITLADYILLLEADLIDTVFLQQNAMDPVDASTPPARQQAMIALLLAVIDKPWRFDSRDAARAMFLDVASLWRNLNASADGSADYLHYMEALREIVMEPADNCSTDAAPNLQTSFGDHLS</sequence>
<dbReference type="PANTHER" id="PTHR43607:SF1">
    <property type="entry name" value="H(+)-TRANSPORTING TWO-SECTOR ATPASE"/>
    <property type="match status" value="1"/>
</dbReference>
<keyword evidence="5" id="KW-1278">Translocase</keyword>
<dbReference type="InterPro" id="IPR024034">
    <property type="entry name" value="ATPase_F1/V1_b/a_C"/>
</dbReference>
<dbReference type="PANTHER" id="PTHR43607">
    <property type="entry name" value="V-TYPE PROTON ATPASE CATALYTIC SUBUNIT A"/>
    <property type="match status" value="1"/>
</dbReference>
<dbReference type="SMART" id="SM00382">
    <property type="entry name" value="AAA"/>
    <property type="match status" value="1"/>
</dbReference>
<feature type="domain" description="AAA+ ATPase" evidence="9">
    <location>
        <begin position="240"/>
        <end position="426"/>
    </location>
</feature>
<protein>
    <submittedName>
        <fullName evidence="10">V-type ATP synthase subunit A</fullName>
    </submittedName>
</protein>
<dbReference type="Pfam" id="PF02874">
    <property type="entry name" value="ATP-synt_ab_N"/>
    <property type="match status" value="1"/>
</dbReference>
<dbReference type="GO" id="GO:0005524">
    <property type="term" value="F:ATP binding"/>
    <property type="evidence" value="ECO:0007669"/>
    <property type="project" value="UniProtKB-KW"/>
</dbReference>
<evidence type="ECO:0000256" key="4">
    <source>
        <dbReference type="ARBA" id="ARBA00022840"/>
    </source>
</evidence>
<keyword evidence="3" id="KW-0547">Nucleotide-binding</keyword>
<dbReference type="InterPro" id="IPR055190">
    <property type="entry name" value="ATP-synt_VA_C"/>
</dbReference>
<dbReference type="InterPro" id="IPR022878">
    <property type="entry name" value="V-ATPase_asu"/>
</dbReference>
<dbReference type="InterPro" id="IPR020003">
    <property type="entry name" value="ATPase_a/bsu_AS"/>
</dbReference>
<evidence type="ECO:0000256" key="6">
    <source>
        <dbReference type="ARBA" id="ARBA00023065"/>
    </source>
</evidence>
<evidence type="ECO:0000256" key="5">
    <source>
        <dbReference type="ARBA" id="ARBA00022967"/>
    </source>
</evidence>
<comment type="function">
    <text evidence="8">Produces ATP from ADP in the presence of a proton gradient across the membrane. The V-type alpha chain is a catalytic subunit.</text>
</comment>
<dbReference type="SUPFAM" id="SSF47917">
    <property type="entry name" value="C-terminal domain of alpha and beta subunits of F1 ATP synthase"/>
    <property type="match status" value="1"/>
</dbReference>
<keyword evidence="2" id="KW-0813">Transport</keyword>
<dbReference type="RefSeq" id="WP_222873945.1">
    <property type="nucleotide sequence ID" value="NZ_CP039704.1"/>
</dbReference>
<evidence type="ECO:0000256" key="3">
    <source>
        <dbReference type="ARBA" id="ARBA00022741"/>
    </source>
</evidence>
<dbReference type="InterPro" id="IPR000194">
    <property type="entry name" value="ATPase_F1/V1/A1_a/bsu_nucl-bd"/>
</dbReference>
<evidence type="ECO:0000256" key="8">
    <source>
        <dbReference type="ARBA" id="ARBA00054855"/>
    </source>
</evidence>
<dbReference type="Pfam" id="PF16886">
    <property type="entry name" value="ATP-synt_ab_Xtn"/>
    <property type="match status" value="1"/>
</dbReference>
<keyword evidence="4" id="KW-0067">ATP-binding</keyword>
<evidence type="ECO:0000259" key="9">
    <source>
        <dbReference type="SMART" id="SM00382"/>
    </source>
</evidence>
<dbReference type="SUPFAM" id="SSF52540">
    <property type="entry name" value="P-loop containing nucleoside triphosphate hydrolases"/>
    <property type="match status" value="1"/>
</dbReference>
<accession>A0A4D7C099</accession>
<dbReference type="AlphaFoldDB" id="A0A4D7C099"/>
<evidence type="ECO:0000256" key="7">
    <source>
        <dbReference type="ARBA" id="ARBA00023310"/>
    </source>
</evidence>
<proteinExistence type="inferred from homology"/>
<keyword evidence="11" id="KW-1185">Reference proteome</keyword>
<dbReference type="EMBL" id="CP039704">
    <property type="protein sequence ID" value="QCI79134.1"/>
    <property type="molecule type" value="Genomic_DNA"/>
</dbReference>
<dbReference type="InterPro" id="IPR004100">
    <property type="entry name" value="ATPase_F1/V1/A1_a/bsu_N"/>
</dbReference>
<evidence type="ECO:0000313" key="10">
    <source>
        <dbReference type="EMBL" id="QCI79134.1"/>
    </source>
</evidence>
<evidence type="ECO:0000256" key="2">
    <source>
        <dbReference type="ARBA" id="ARBA00022448"/>
    </source>
</evidence>
<dbReference type="GO" id="GO:0006754">
    <property type="term" value="P:ATP biosynthetic process"/>
    <property type="evidence" value="ECO:0007669"/>
    <property type="project" value="UniProtKB-KW"/>
</dbReference>
<evidence type="ECO:0000313" key="11">
    <source>
        <dbReference type="Proteomes" id="UP000298714"/>
    </source>
</evidence>
<dbReference type="InterPro" id="IPR031686">
    <property type="entry name" value="ATP-synth_a_Xtn"/>
</dbReference>
<organism evidence="10 11">
    <name type="scientific">Hankyongella ginsenosidimutans</name>
    <dbReference type="NCBI Taxonomy" id="1763828"/>
    <lineage>
        <taxon>Bacteria</taxon>
        <taxon>Pseudomonadati</taxon>
        <taxon>Pseudomonadota</taxon>
        <taxon>Alphaproteobacteria</taxon>
        <taxon>Sphingomonadales</taxon>
        <taxon>Sphingomonadaceae</taxon>
        <taxon>Hankyongella</taxon>
    </lineage>
</organism>
<dbReference type="Proteomes" id="UP000298714">
    <property type="component" value="Chromosome"/>
</dbReference>
<dbReference type="InterPro" id="IPR027417">
    <property type="entry name" value="P-loop_NTPase"/>
</dbReference>
<dbReference type="Pfam" id="PF00006">
    <property type="entry name" value="ATP-synt_ab"/>
    <property type="match status" value="1"/>
</dbReference>
<keyword evidence="6" id="KW-0406">Ion transport</keyword>
<reference evidence="11" key="1">
    <citation type="submission" date="2019-04" db="EMBL/GenBank/DDBJ databases">
        <title>Complete genome sequence of Sphingomonas sp. W1-2-3.</title>
        <authorList>
            <person name="Im W.T."/>
        </authorList>
    </citation>
    <scope>NUCLEOTIDE SEQUENCE [LARGE SCALE GENOMIC DNA]</scope>
    <source>
        <strain evidence="11">W1-2-3</strain>
    </source>
</reference>
<dbReference type="InterPro" id="IPR003593">
    <property type="entry name" value="AAA+_ATPase"/>
</dbReference>
<comment type="similarity">
    <text evidence="1">Belongs to the ATPase alpha/beta chains family.</text>
</comment>
<evidence type="ECO:0000256" key="1">
    <source>
        <dbReference type="ARBA" id="ARBA00008936"/>
    </source>
</evidence>
<dbReference type="Gene3D" id="3.40.50.300">
    <property type="entry name" value="P-loop containing nucleotide triphosphate hydrolases"/>
    <property type="match status" value="1"/>
</dbReference>
<dbReference type="Pfam" id="PF22919">
    <property type="entry name" value="ATP-synt_VA_C"/>
    <property type="match status" value="1"/>
</dbReference>